<name>A0ACC1BT21_9ROSI</name>
<reference evidence="2" key="1">
    <citation type="journal article" date="2023" name="G3 (Bethesda)">
        <title>Genome assembly and association tests identify interacting loci associated with vigor, precocity, and sex in interspecific pistachio rootstocks.</title>
        <authorList>
            <person name="Palmer W."/>
            <person name="Jacygrad E."/>
            <person name="Sagayaradj S."/>
            <person name="Cavanaugh K."/>
            <person name="Han R."/>
            <person name="Bertier L."/>
            <person name="Beede B."/>
            <person name="Kafkas S."/>
            <person name="Golino D."/>
            <person name="Preece J."/>
            <person name="Michelmore R."/>
        </authorList>
    </citation>
    <scope>NUCLEOTIDE SEQUENCE [LARGE SCALE GENOMIC DNA]</scope>
</reference>
<evidence type="ECO:0000313" key="1">
    <source>
        <dbReference type="EMBL" id="KAJ0102136.1"/>
    </source>
</evidence>
<evidence type="ECO:0000313" key="2">
    <source>
        <dbReference type="Proteomes" id="UP001164250"/>
    </source>
</evidence>
<proteinExistence type="predicted"/>
<dbReference type="EMBL" id="CM047899">
    <property type="protein sequence ID" value="KAJ0102136.1"/>
    <property type="molecule type" value="Genomic_DNA"/>
</dbReference>
<keyword evidence="2" id="KW-1185">Reference proteome</keyword>
<organism evidence="1 2">
    <name type="scientific">Pistacia atlantica</name>
    <dbReference type="NCBI Taxonomy" id="434234"/>
    <lineage>
        <taxon>Eukaryota</taxon>
        <taxon>Viridiplantae</taxon>
        <taxon>Streptophyta</taxon>
        <taxon>Embryophyta</taxon>
        <taxon>Tracheophyta</taxon>
        <taxon>Spermatophyta</taxon>
        <taxon>Magnoliopsida</taxon>
        <taxon>eudicotyledons</taxon>
        <taxon>Gunneridae</taxon>
        <taxon>Pentapetalae</taxon>
        <taxon>rosids</taxon>
        <taxon>malvids</taxon>
        <taxon>Sapindales</taxon>
        <taxon>Anacardiaceae</taxon>
        <taxon>Pistacia</taxon>
    </lineage>
</organism>
<dbReference type="Proteomes" id="UP001164250">
    <property type="component" value="Chromosome 3"/>
</dbReference>
<sequence>MNSSKVGCVPNQRLSASAMRSPRFTMDLLRLPFCPNGEEYAWLVVGEKVDKLELMSLQKQLKSWEPERYY</sequence>
<protein>
    <submittedName>
        <fullName evidence="1">Uncharacterized protein</fullName>
    </submittedName>
</protein>
<accession>A0ACC1BT21</accession>
<gene>
    <name evidence="1" type="ORF">Patl1_04155</name>
</gene>
<comment type="caution">
    <text evidence="1">The sequence shown here is derived from an EMBL/GenBank/DDBJ whole genome shotgun (WGS) entry which is preliminary data.</text>
</comment>